<gene>
    <name evidence="2" type="ORF">DB30_03092</name>
</gene>
<name>A0A0C2D2Y5_9BACT</name>
<evidence type="ECO:0000313" key="2">
    <source>
        <dbReference type="EMBL" id="KIG17611.1"/>
    </source>
</evidence>
<proteinExistence type="predicted"/>
<dbReference type="AlphaFoldDB" id="A0A0C2D2Y5"/>
<feature type="transmembrane region" description="Helical" evidence="1">
    <location>
        <begin position="148"/>
        <end position="167"/>
    </location>
</feature>
<dbReference type="Proteomes" id="UP000031599">
    <property type="component" value="Unassembled WGS sequence"/>
</dbReference>
<feature type="transmembrane region" description="Helical" evidence="1">
    <location>
        <begin position="179"/>
        <end position="199"/>
    </location>
</feature>
<dbReference type="EMBL" id="JMCC02000022">
    <property type="protein sequence ID" value="KIG17611.1"/>
    <property type="molecule type" value="Genomic_DNA"/>
</dbReference>
<sequence length="253" mass="26386">MVMSAGSPTSSLALVGVLLRDPALLLGTASADAHDEANVSDRLAVLAPRLLGITVAGAAIFGLVIGSYRGDLQYAYAAIKTPLLLLIPILIGLPAIRAFHDACEVSISWSRLALASMVAIARTAALAAACGPILWLYLSMHPDYHRAVLAMAGCLCLVGLPGLMTLLASLPGGGRHRPLASFASVAVLGVLLAQSGWLLRPFVVRPRAEISFLRDVEANVFSSLASSGSSARGHYRGWDARGAGLLGREESPR</sequence>
<evidence type="ECO:0000313" key="3">
    <source>
        <dbReference type="Proteomes" id="UP000031599"/>
    </source>
</evidence>
<accession>A0A0C2D2Y5</accession>
<feature type="transmembrane region" description="Helical" evidence="1">
    <location>
        <begin position="77"/>
        <end position="100"/>
    </location>
</feature>
<evidence type="ECO:0000256" key="1">
    <source>
        <dbReference type="SAM" id="Phobius"/>
    </source>
</evidence>
<protein>
    <submittedName>
        <fullName evidence="2">Uncharacterized protein</fullName>
    </submittedName>
</protein>
<reference evidence="2 3" key="1">
    <citation type="submission" date="2014-12" db="EMBL/GenBank/DDBJ databases">
        <title>Genome assembly of Enhygromyxa salina DSM 15201.</title>
        <authorList>
            <person name="Sharma G."/>
            <person name="Subramanian S."/>
        </authorList>
    </citation>
    <scope>NUCLEOTIDE SEQUENCE [LARGE SCALE GENOMIC DNA]</scope>
    <source>
        <strain evidence="2 3">DSM 15201</strain>
    </source>
</reference>
<keyword evidence="1" id="KW-1133">Transmembrane helix</keyword>
<feature type="transmembrane region" description="Helical" evidence="1">
    <location>
        <begin position="43"/>
        <end position="65"/>
    </location>
</feature>
<comment type="caution">
    <text evidence="2">The sequence shown here is derived from an EMBL/GenBank/DDBJ whole genome shotgun (WGS) entry which is preliminary data.</text>
</comment>
<organism evidence="2 3">
    <name type="scientific">Enhygromyxa salina</name>
    <dbReference type="NCBI Taxonomy" id="215803"/>
    <lineage>
        <taxon>Bacteria</taxon>
        <taxon>Pseudomonadati</taxon>
        <taxon>Myxococcota</taxon>
        <taxon>Polyangia</taxon>
        <taxon>Nannocystales</taxon>
        <taxon>Nannocystaceae</taxon>
        <taxon>Enhygromyxa</taxon>
    </lineage>
</organism>
<feature type="transmembrane region" description="Helical" evidence="1">
    <location>
        <begin position="112"/>
        <end position="136"/>
    </location>
</feature>
<keyword evidence="1" id="KW-0472">Membrane</keyword>
<keyword evidence="1" id="KW-0812">Transmembrane</keyword>